<dbReference type="OrthoDB" id="2990788at2"/>
<keyword evidence="1 2" id="KW-0963">Cytoplasm</keyword>
<reference evidence="3 4" key="1">
    <citation type="submission" date="2019-07" db="EMBL/GenBank/DDBJ databases">
        <title>Allobacillus sp. nov. SKP isolated from shrimp paste of Euphausiacea.</title>
        <authorList>
            <person name="Kanchanasin P."/>
            <person name="Tanasupawat S."/>
            <person name="Shi W."/>
            <person name="Wu L."/>
            <person name="Ma J."/>
        </authorList>
    </citation>
    <scope>NUCLEOTIDE SEQUENCE [LARGE SCALE GENOMIC DNA]</scope>
    <source>
        <strain evidence="3 4">SKP4-8</strain>
    </source>
</reference>
<evidence type="ECO:0000313" key="4">
    <source>
        <dbReference type="Proteomes" id="UP000316425"/>
    </source>
</evidence>
<dbReference type="Proteomes" id="UP000316425">
    <property type="component" value="Unassembled WGS sequence"/>
</dbReference>
<comment type="similarity">
    <text evidence="2">Belongs to the UPF0298 family.</text>
</comment>
<evidence type="ECO:0000256" key="1">
    <source>
        <dbReference type="ARBA" id="ARBA00022490"/>
    </source>
</evidence>
<dbReference type="PIRSF" id="PIRSF031653">
    <property type="entry name" value="UCP031653"/>
    <property type="match status" value="1"/>
</dbReference>
<proteinExistence type="inferred from homology"/>
<protein>
    <recommendedName>
        <fullName evidence="2">UPF0298 protein FPQ13_01965</fullName>
    </recommendedName>
</protein>
<dbReference type="InterPro" id="IPR016979">
    <property type="entry name" value="DUF2129"/>
</dbReference>
<dbReference type="HAMAP" id="MF_01126">
    <property type="entry name" value="UPF0298"/>
    <property type="match status" value="1"/>
</dbReference>
<dbReference type="EMBL" id="VMHE01000002">
    <property type="protein sequence ID" value="TSJ67044.1"/>
    <property type="molecule type" value="Genomic_DNA"/>
</dbReference>
<evidence type="ECO:0000313" key="3">
    <source>
        <dbReference type="EMBL" id="TSJ67044.1"/>
    </source>
</evidence>
<comment type="caution">
    <text evidence="3">The sequence shown here is derived from an EMBL/GenBank/DDBJ whole genome shotgun (WGS) entry which is preliminary data.</text>
</comment>
<name>A0A556PRQ5_9BACI</name>
<comment type="subcellular location">
    <subcellularLocation>
        <location evidence="2">Cytoplasm</location>
    </subcellularLocation>
</comment>
<sequence length="95" mass="11660">MMFTKRQGLIIWFRHMKNLRKLKRLGHLIYASKKKKYALIYVDQDELEDVKQQAENYNFVKRVDISFRPEVEMEFEHRQKPIKRQGELESFPRTS</sequence>
<gene>
    <name evidence="3" type="ORF">FPQ13_01965</name>
</gene>
<organism evidence="3 4">
    <name type="scientific">Allobacillus salarius</name>
    <dbReference type="NCBI Taxonomy" id="1955272"/>
    <lineage>
        <taxon>Bacteria</taxon>
        <taxon>Bacillati</taxon>
        <taxon>Bacillota</taxon>
        <taxon>Bacilli</taxon>
        <taxon>Bacillales</taxon>
        <taxon>Bacillaceae</taxon>
        <taxon>Allobacillus</taxon>
    </lineage>
</organism>
<evidence type="ECO:0000256" key="2">
    <source>
        <dbReference type="HAMAP-Rule" id="MF_01126"/>
    </source>
</evidence>
<accession>A0A556PRQ5</accession>
<dbReference type="AlphaFoldDB" id="A0A556PRQ5"/>
<keyword evidence="4" id="KW-1185">Reference proteome</keyword>
<dbReference type="Pfam" id="PF09902">
    <property type="entry name" value="DUF2129"/>
    <property type="match status" value="1"/>
</dbReference>
<dbReference type="GO" id="GO:0005737">
    <property type="term" value="C:cytoplasm"/>
    <property type="evidence" value="ECO:0007669"/>
    <property type="project" value="UniProtKB-SubCell"/>
</dbReference>